<comment type="caution">
    <text evidence="4">The sequence shown here is derived from an EMBL/GenBank/DDBJ whole genome shotgun (WGS) entry which is preliminary data.</text>
</comment>
<keyword evidence="1" id="KW-0175">Coiled coil</keyword>
<sequence length="199" mass="21967">MAGKNYKETNASTGPFQWLFIVVIPFIFALVLATIIAALAGINVGNKAKQLVNNVPFVSKLVVTEEEMAKEEQKKKASSLENELNKKNETITELELAIQQKDGKIADLNKELEKLIKEKEELQLTEQQANDRLQSFSASFKEMDPEAAAPILLNLEIKTATKLLETLPTEQRGNVLAAMEPAEAAKLASVLLNGEEMND</sequence>
<organism evidence="4 5">
    <name type="scientific">Terrihalobacillus insolitus</name>
    <dbReference type="NCBI Taxonomy" id="2950438"/>
    <lineage>
        <taxon>Bacteria</taxon>
        <taxon>Bacillati</taxon>
        <taxon>Bacillota</taxon>
        <taxon>Bacilli</taxon>
        <taxon>Bacillales</taxon>
        <taxon>Bacillaceae</taxon>
        <taxon>Terrihalobacillus</taxon>
    </lineage>
</organism>
<dbReference type="AlphaFoldDB" id="A0A9X3WSS7"/>
<dbReference type="SUPFAM" id="SSF158791">
    <property type="entry name" value="MgtE N-terminal domain-like"/>
    <property type="match status" value="1"/>
</dbReference>
<dbReference type="Pfam" id="PF03448">
    <property type="entry name" value="MgtE_N"/>
    <property type="match status" value="1"/>
</dbReference>
<keyword evidence="5" id="KW-1185">Reference proteome</keyword>
<reference evidence="4" key="1">
    <citation type="submission" date="2022-06" db="EMBL/GenBank/DDBJ databases">
        <title>Aquibacillus sp. a new bacterium isolated from soil saline samples.</title>
        <authorList>
            <person name="Galisteo C."/>
            <person name="De La Haba R."/>
            <person name="Sanchez-Porro C."/>
            <person name="Ventosa A."/>
        </authorList>
    </citation>
    <scope>NUCLEOTIDE SEQUENCE</scope>
    <source>
        <strain evidence="4">3ASR75-11</strain>
    </source>
</reference>
<evidence type="ECO:0000256" key="1">
    <source>
        <dbReference type="SAM" id="Coils"/>
    </source>
</evidence>
<accession>A0A9X3WSS7</accession>
<dbReference type="InterPro" id="IPR006668">
    <property type="entry name" value="Mg_transptr_MgtE_intracell_dom"/>
</dbReference>
<feature type="domain" description="Magnesium transporter MgtE intracellular" evidence="3">
    <location>
        <begin position="140"/>
        <end position="191"/>
    </location>
</feature>
<keyword evidence="2" id="KW-0472">Membrane</keyword>
<dbReference type="RefSeq" id="WP_272435309.1">
    <property type="nucleotide sequence ID" value="NZ_JAMQKB010000002.1"/>
</dbReference>
<dbReference type="EMBL" id="JAMQKB010000002">
    <property type="protein sequence ID" value="MDC3423576.1"/>
    <property type="molecule type" value="Genomic_DNA"/>
</dbReference>
<gene>
    <name evidence="4" type="ORF">NC797_03515</name>
</gene>
<evidence type="ECO:0000313" key="5">
    <source>
        <dbReference type="Proteomes" id="UP001145050"/>
    </source>
</evidence>
<feature type="coiled-coil region" evidence="1">
    <location>
        <begin position="61"/>
        <end position="132"/>
    </location>
</feature>
<keyword evidence="2" id="KW-0812">Transmembrane</keyword>
<proteinExistence type="predicted"/>
<evidence type="ECO:0000256" key="2">
    <source>
        <dbReference type="SAM" id="Phobius"/>
    </source>
</evidence>
<evidence type="ECO:0000313" key="4">
    <source>
        <dbReference type="EMBL" id="MDC3423576.1"/>
    </source>
</evidence>
<protein>
    <recommendedName>
        <fullName evidence="3">Magnesium transporter MgtE intracellular domain-containing protein</fullName>
    </recommendedName>
</protein>
<keyword evidence="2" id="KW-1133">Transmembrane helix</keyword>
<dbReference type="Proteomes" id="UP001145050">
    <property type="component" value="Unassembled WGS sequence"/>
</dbReference>
<evidence type="ECO:0000259" key="3">
    <source>
        <dbReference type="Pfam" id="PF03448"/>
    </source>
</evidence>
<feature type="transmembrane region" description="Helical" evidence="2">
    <location>
        <begin position="16"/>
        <end position="42"/>
    </location>
</feature>
<dbReference type="Gene3D" id="1.20.5.490">
    <property type="entry name" value="Single helix bin"/>
    <property type="match status" value="1"/>
</dbReference>
<name>A0A9X3WSS7_9BACI</name>